<accession>A0A9W7GBT0</accession>
<dbReference type="SUPFAM" id="SSF53748">
    <property type="entry name" value="Phosphoglycerate kinase"/>
    <property type="match status" value="1"/>
</dbReference>
<evidence type="ECO:0000256" key="7">
    <source>
        <dbReference type="ARBA" id="ARBA00022777"/>
    </source>
</evidence>
<evidence type="ECO:0000313" key="15">
    <source>
        <dbReference type="Proteomes" id="UP001165065"/>
    </source>
</evidence>
<dbReference type="GO" id="GO:0004365">
    <property type="term" value="F:glyceraldehyde-3-phosphate dehydrogenase (NAD+) (phosphorylating) activity"/>
    <property type="evidence" value="ECO:0007669"/>
    <property type="project" value="TreeGrafter"/>
</dbReference>
<dbReference type="OrthoDB" id="185253at2759"/>
<dbReference type="SMART" id="SM00846">
    <property type="entry name" value="Gp_dh_N"/>
    <property type="match status" value="1"/>
</dbReference>
<evidence type="ECO:0000256" key="5">
    <source>
        <dbReference type="ARBA" id="ARBA00022679"/>
    </source>
</evidence>
<comment type="catalytic activity">
    <reaction evidence="11">
        <text>(2R)-3-phosphoglycerate + ATP = (2R)-3-phospho-glyceroyl phosphate + ADP</text>
        <dbReference type="Rhea" id="RHEA:14801"/>
        <dbReference type="ChEBI" id="CHEBI:30616"/>
        <dbReference type="ChEBI" id="CHEBI:57604"/>
        <dbReference type="ChEBI" id="CHEBI:58272"/>
        <dbReference type="ChEBI" id="CHEBI:456216"/>
        <dbReference type="EC" id="2.7.2.3"/>
    </reaction>
</comment>
<keyword evidence="10" id="KW-0560">Oxidoreductase</keyword>
<organism evidence="14 15">
    <name type="scientific">Triparma columacea</name>
    <dbReference type="NCBI Taxonomy" id="722753"/>
    <lineage>
        <taxon>Eukaryota</taxon>
        <taxon>Sar</taxon>
        <taxon>Stramenopiles</taxon>
        <taxon>Ochrophyta</taxon>
        <taxon>Bolidophyceae</taxon>
        <taxon>Parmales</taxon>
        <taxon>Triparmaceae</taxon>
        <taxon>Triparma</taxon>
    </lineage>
</organism>
<dbReference type="PANTHER" id="PTHR10836">
    <property type="entry name" value="GLYCERALDEHYDE 3-PHOSPHATE DEHYDROGENASE"/>
    <property type="match status" value="1"/>
</dbReference>
<evidence type="ECO:0000256" key="2">
    <source>
        <dbReference type="ARBA" id="ARBA00007406"/>
    </source>
</evidence>
<keyword evidence="15" id="KW-1185">Reference proteome</keyword>
<evidence type="ECO:0000259" key="13">
    <source>
        <dbReference type="SMART" id="SM00846"/>
    </source>
</evidence>
<keyword evidence="9" id="KW-0460">Magnesium</keyword>
<name>A0A9W7GBT0_9STRA</name>
<evidence type="ECO:0000256" key="10">
    <source>
        <dbReference type="ARBA" id="ARBA00023002"/>
    </source>
</evidence>
<evidence type="ECO:0000256" key="11">
    <source>
        <dbReference type="RuleBase" id="RU000532"/>
    </source>
</evidence>
<dbReference type="InterPro" id="IPR020829">
    <property type="entry name" value="GlycerAld_3-P_DH_cat"/>
</dbReference>
<dbReference type="InterPro" id="IPR036043">
    <property type="entry name" value="Phosphoglycerate_kinase_sf"/>
</dbReference>
<comment type="similarity">
    <text evidence="3 11">Belongs to the phosphoglycerate kinase family.</text>
</comment>
<comment type="caution">
    <text evidence="14">The sequence shown here is derived from an EMBL/GenBank/DDBJ whole genome shotgun (WGS) entry which is preliminary data.</text>
</comment>
<comment type="cofactor">
    <cofactor evidence="1">
        <name>Mg(2+)</name>
        <dbReference type="ChEBI" id="CHEBI:18420"/>
    </cofactor>
</comment>
<dbReference type="InterPro" id="IPR020828">
    <property type="entry name" value="GlycerAld_3-P_DH_NAD(P)-bd"/>
</dbReference>
<dbReference type="GO" id="GO:0005524">
    <property type="term" value="F:ATP binding"/>
    <property type="evidence" value="ECO:0007669"/>
    <property type="project" value="UniProtKB-KW"/>
</dbReference>
<keyword evidence="5 11" id="KW-0808">Transferase</keyword>
<dbReference type="Pfam" id="PF00162">
    <property type="entry name" value="PGK"/>
    <property type="match status" value="2"/>
</dbReference>
<evidence type="ECO:0000256" key="12">
    <source>
        <dbReference type="RuleBase" id="RU000696"/>
    </source>
</evidence>
<dbReference type="Gene3D" id="3.40.50.1260">
    <property type="entry name" value="Phosphoglycerate kinase, N-terminal domain"/>
    <property type="match status" value="3"/>
</dbReference>
<dbReference type="InterPro" id="IPR020830">
    <property type="entry name" value="GlycerAld_3-P_DH_AS"/>
</dbReference>
<protein>
    <recommendedName>
        <fullName evidence="4 11">Phosphoglycerate kinase</fullName>
        <ecNumber evidence="4 11">2.7.2.3</ecNumber>
    </recommendedName>
</protein>
<dbReference type="AlphaFoldDB" id="A0A9W7GBT0"/>
<dbReference type="EC" id="2.7.2.3" evidence="4 11"/>
<evidence type="ECO:0000256" key="3">
    <source>
        <dbReference type="ARBA" id="ARBA00008982"/>
    </source>
</evidence>
<dbReference type="Pfam" id="PF02800">
    <property type="entry name" value="Gp_dh_C"/>
    <property type="match status" value="1"/>
</dbReference>
<dbReference type="GO" id="GO:0004618">
    <property type="term" value="F:phosphoglycerate kinase activity"/>
    <property type="evidence" value="ECO:0007669"/>
    <property type="project" value="UniProtKB-EC"/>
</dbReference>
<comment type="similarity">
    <text evidence="2">Belongs to the glyceraldehyde-3-phosphate dehydrogenase family.</text>
</comment>
<keyword evidence="7 11" id="KW-0418">Kinase</keyword>
<evidence type="ECO:0000313" key="14">
    <source>
        <dbReference type="EMBL" id="GMI39315.1"/>
    </source>
</evidence>
<dbReference type="InterPro" id="IPR036291">
    <property type="entry name" value="NAD(P)-bd_dom_sf"/>
</dbReference>
<dbReference type="PRINTS" id="PR00477">
    <property type="entry name" value="PHGLYCKINASE"/>
</dbReference>
<dbReference type="GO" id="GO:0051287">
    <property type="term" value="F:NAD binding"/>
    <property type="evidence" value="ECO:0007669"/>
    <property type="project" value="InterPro"/>
</dbReference>
<dbReference type="GO" id="GO:0006096">
    <property type="term" value="P:glycolytic process"/>
    <property type="evidence" value="ECO:0007669"/>
    <property type="project" value="InterPro"/>
</dbReference>
<evidence type="ECO:0000256" key="1">
    <source>
        <dbReference type="ARBA" id="ARBA00001946"/>
    </source>
</evidence>
<dbReference type="GO" id="GO:0005829">
    <property type="term" value="C:cytosol"/>
    <property type="evidence" value="ECO:0007669"/>
    <property type="project" value="TreeGrafter"/>
</dbReference>
<evidence type="ECO:0000256" key="8">
    <source>
        <dbReference type="ARBA" id="ARBA00022840"/>
    </source>
</evidence>
<evidence type="ECO:0000256" key="6">
    <source>
        <dbReference type="ARBA" id="ARBA00022741"/>
    </source>
</evidence>
<dbReference type="InterPro" id="IPR001576">
    <property type="entry name" value="Phosphoglycerate_kinase"/>
</dbReference>
<dbReference type="Gene3D" id="3.40.50.720">
    <property type="entry name" value="NAD(P)-binding Rossmann-like Domain"/>
    <property type="match status" value="1"/>
</dbReference>
<keyword evidence="8" id="KW-0067">ATP-binding</keyword>
<comment type="pathway">
    <text evidence="11">Carbohydrate degradation; glycolysis; pyruvate from D-glyceraldehyde 3-phosphate: step 2/5.</text>
</comment>
<sequence length="744" mass="81316">MPISVGINGLGRIGKMVCLQMLAEPDVYNIRAINATSLQADEVSDYLCYDSAHHYDRGPIKNVEVVSKDCVRINGNEIRLFKNRDASKLEWRSVGVEYVLECTGAYLTTEKCSMHDVDYVIQSAPPKDPEITPTFIYGVNHSEYMGQKIVSASSCTTNCLGPMLKLVNEAFEIENVFFTTIHASTGSQMTVDTINKKNRTHRSIFNNMIPHSTGAAKSIFKVLPELGGKVWGTSVRVPCINCSLLDVNVTVADKEATLEDIADAVTKHELFGKVYHLNNKMLTSVDFMTTVTPTILDLKASLNMGPGAFKLMLWYDNEWSYSAQCLRVMSHMFKTNAAAKRALTGRVSPKMSPASSYVDLAAYKQPRACDLDPELSLKKVNVGGKNVVARFDFNVPVDNGIVMDDFRVRAALPSINHMLAQNPNRIVLVCHFGRPKGADKKCTVEFLVPIIKSLLGKEVTFLPHGVSSKTIDFLKDREAADEGSGAVYLLENIRFHEGETKYKAGSKLSTLYKSLGNSHVADCFGCVHRNHMSIVESTTGYGFLIEEEVKAIGELLKTKGKRVLGIMGGAKITDKQPMIECLCKMPNTKIFVGGGLTRGWKGNFPETPANVILSRDAYGAADLKAPATYLPDILENEGGGFDVGPQGMRDLIAEIDQADVIFWNGCLGVIEDPRYRVGSAMIVDYLLAQTGKRVIIGGGETASLFVGKDADHVYLSTGGGALLAHIQSCVLDKATVPGLAAYEM</sequence>
<dbReference type="Proteomes" id="UP001165065">
    <property type="component" value="Unassembled WGS sequence"/>
</dbReference>
<dbReference type="InterPro" id="IPR020831">
    <property type="entry name" value="GlycerAld/Erythrose_P_DH"/>
</dbReference>
<dbReference type="PANTHER" id="PTHR10836:SF134">
    <property type="entry name" value="GLYCERALDEHYDE-3-PHOSPHATE DEHYDROGENASE (PHOSPHORYLATING)"/>
    <property type="match status" value="1"/>
</dbReference>
<dbReference type="InterPro" id="IPR015824">
    <property type="entry name" value="Phosphoglycerate_kinase_N"/>
</dbReference>
<keyword evidence="6" id="KW-0547">Nucleotide-binding</keyword>
<feature type="domain" description="Glyceraldehyde 3-phosphate dehydrogenase NAD(P) binding" evidence="13">
    <location>
        <begin position="3"/>
        <end position="155"/>
    </location>
</feature>
<evidence type="ECO:0000256" key="4">
    <source>
        <dbReference type="ARBA" id="ARBA00013061"/>
    </source>
</evidence>
<dbReference type="PROSITE" id="PS00071">
    <property type="entry name" value="GAPDH"/>
    <property type="match status" value="1"/>
</dbReference>
<reference evidence="15" key="1">
    <citation type="journal article" date="2023" name="Commun. Biol.">
        <title>Genome analysis of Parmales, the sister group of diatoms, reveals the evolutionary specialization of diatoms from phago-mixotrophs to photoautotrophs.</title>
        <authorList>
            <person name="Ban H."/>
            <person name="Sato S."/>
            <person name="Yoshikawa S."/>
            <person name="Yamada K."/>
            <person name="Nakamura Y."/>
            <person name="Ichinomiya M."/>
            <person name="Sato N."/>
            <person name="Blanc-Mathieu R."/>
            <person name="Endo H."/>
            <person name="Kuwata A."/>
            <person name="Ogata H."/>
        </authorList>
    </citation>
    <scope>NUCLEOTIDE SEQUENCE [LARGE SCALE GENOMIC DNA]</scope>
</reference>
<dbReference type="Pfam" id="PF00044">
    <property type="entry name" value="Gp_dh_N"/>
    <property type="match status" value="1"/>
</dbReference>
<dbReference type="SUPFAM" id="SSF55347">
    <property type="entry name" value="Glyceraldehyde-3-phosphate dehydrogenase-like, C-terminal domain"/>
    <property type="match status" value="1"/>
</dbReference>
<gene>
    <name evidence="14" type="ORF">TrCOL_g10655</name>
</gene>
<proteinExistence type="inferred from homology"/>
<dbReference type="Gene3D" id="3.30.360.10">
    <property type="entry name" value="Dihydrodipicolinate Reductase, domain 2"/>
    <property type="match status" value="1"/>
</dbReference>
<dbReference type="EMBL" id="BRYA01000100">
    <property type="protein sequence ID" value="GMI39315.1"/>
    <property type="molecule type" value="Genomic_DNA"/>
</dbReference>
<evidence type="ECO:0000256" key="9">
    <source>
        <dbReference type="ARBA" id="ARBA00022842"/>
    </source>
</evidence>
<comment type="subunit">
    <text evidence="12">Monomer.</text>
</comment>
<dbReference type="SUPFAM" id="SSF51735">
    <property type="entry name" value="NAD(P)-binding Rossmann-fold domains"/>
    <property type="match status" value="1"/>
</dbReference>